<dbReference type="AlphaFoldDB" id="A0A6A4GP84"/>
<dbReference type="OrthoDB" id="3000483at2759"/>
<protein>
    <submittedName>
        <fullName evidence="1">Uncharacterized protein</fullName>
    </submittedName>
</protein>
<evidence type="ECO:0000313" key="1">
    <source>
        <dbReference type="EMBL" id="KAE9386994.1"/>
    </source>
</evidence>
<reference evidence="1" key="1">
    <citation type="journal article" date="2019" name="Environ. Microbiol.">
        <title>Fungal ecological strategies reflected in gene transcription - a case study of two litter decomposers.</title>
        <authorList>
            <person name="Barbi F."/>
            <person name="Kohler A."/>
            <person name="Barry K."/>
            <person name="Baskaran P."/>
            <person name="Daum C."/>
            <person name="Fauchery L."/>
            <person name="Ihrmark K."/>
            <person name="Kuo A."/>
            <person name="LaButti K."/>
            <person name="Lipzen A."/>
            <person name="Morin E."/>
            <person name="Grigoriev I.V."/>
            <person name="Henrissat B."/>
            <person name="Lindahl B."/>
            <person name="Martin F."/>
        </authorList>
    </citation>
    <scope>NUCLEOTIDE SEQUENCE</scope>
    <source>
        <strain evidence="1">JB14</strain>
    </source>
</reference>
<evidence type="ECO:0000313" key="2">
    <source>
        <dbReference type="Proteomes" id="UP000799118"/>
    </source>
</evidence>
<sequence>MNHVDPIKVMQKVVQGVYQGVTTVELNICTMHFYSCPSHLTLPAFQNLAAETAAYLTTKYPDYACRPYRCLKSTQGDKKELFTDLYGYIDPKTGKPASMVSEETY</sequence>
<dbReference type="Proteomes" id="UP000799118">
    <property type="component" value="Unassembled WGS sequence"/>
</dbReference>
<keyword evidence="2" id="KW-1185">Reference proteome</keyword>
<dbReference type="EMBL" id="ML769831">
    <property type="protein sequence ID" value="KAE9386994.1"/>
    <property type="molecule type" value="Genomic_DNA"/>
</dbReference>
<proteinExistence type="predicted"/>
<name>A0A6A4GP84_9AGAR</name>
<accession>A0A6A4GP84</accession>
<gene>
    <name evidence="1" type="ORF">BT96DRAFT_1005543</name>
</gene>
<organism evidence="1 2">
    <name type="scientific">Gymnopus androsaceus JB14</name>
    <dbReference type="NCBI Taxonomy" id="1447944"/>
    <lineage>
        <taxon>Eukaryota</taxon>
        <taxon>Fungi</taxon>
        <taxon>Dikarya</taxon>
        <taxon>Basidiomycota</taxon>
        <taxon>Agaricomycotina</taxon>
        <taxon>Agaricomycetes</taxon>
        <taxon>Agaricomycetidae</taxon>
        <taxon>Agaricales</taxon>
        <taxon>Marasmiineae</taxon>
        <taxon>Omphalotaceae</taxon>
        <taxon>Gymnopus</taxon>
    </lineage>
</organism>